<dbReference type="EMBL" id="JBHMEI010000005">
    <property type="protein sequence ID" value="MFB9201465.1"/>
    <property type="molecule type" value="Genomic_DNA"/>
</dbReference>
<evidence type="ECO:0000313" key="6">
    <source>
        <dbReference type="Proteomes" id="UP001589647"/>
    </source>
</evidence>
<dbReference type="PANTHER" id="PTHR44688:SF16">
    <property type="entry name" value="DNA-BINDING TRANSCRIPTIONAL ACTIVATOR DEVR_DOSR"/>
    <property type="match status" value="1"/>
</dbReference>
<dbReference type="CDD" id="cd06170">
    <property type="entry name" value="LuxR_C_like"/>
    <property type="match status" value="1"/>
</dbReference>
<gene>
    <name evidence="5" type="ORF">ACFFV7_09705</name>
</gene>
<sequence>MSAITLEAGQPIPASPSSLRARCSRLSVFWLAEDEVSYYGLPPLLMKVSNVAGVAVVRSVSEARALLLAGEDFDVAVIPLAVLPDVLGGRPRRARPRILAMVRQGEEPAPCLAQRYDLAGCLPWDEINVAGLSGTFERLLRGDAPVPSRRGPDLLGRLTEREHLVLALLLRGMSNHQIARAMDISIHGVKRHISNLLVKFNCSNRTEVALVAQRLGLDSRNQRHLSTTGK</sequence>
<dbReference type="SUPFAM" id="SSF46894">
    <property type="entry name" value="C-terminal effector domain of the bipartite response regulators"/>
    <property type="match status" value="1"/>
</dbReference>
<dbReference type="PANTHER" id="PTHR44688">
    <property type="entry name" value="DNA-BINDING TRANSCRIPTIONAL ACTIVATOR DEVR_DOSR"/>
    <property type="match status" value="1"/>
</dbReference>
<dbReference type="PRINTS" id="PR00038">
    <property type="entry name" value="HTHLUXR"/>
</dbReference>
<name>A0ABV5IAB3_9ACTN</name>
<dbReference type="Pfam" id="PF00196">
    <property type="entry name" value="GerE"/>
    <property type="match status" value="1"/>
</dbReference>
<feature type="domain" description="HTH luxR-type" evidence="4">
    <location>
        <begin position="151"/>
        <end position="216"/>
    </location>
</feature>
<dbReference type="Gene3D" id="1.10.10.10">
    <property type="entry name" value="Winged helix-like DNA-binding domain superfamily/Winged helix DNA-binding domain"/>
    <property type="match status" value="1"/>
</dbReference>
<dbReference type="PROSITE" id="PS50043">
    <property type="entry name" value="HTH_LUXR_2"/>
    <property type="match status" value="1"/>
</dbReference>
<proteinExistence type="predicted"/>
<organism evidence="5 6">
    <name type="scientific">Nonomuraea spiralis</name>
    <dbReference type="NCBI Taxonomy" id="46182"/>
    <lineage>
        <taxon>Bacteria</taxon>
        <taxon>Bacillati</taxon>
        <taxon>Actinomycetota</taxon>
        <taxon>Actinomycetes</taxon>
        <taxon>Streptosporangiales</taxon>
        <taxon>Streptosporangiaceae</taxon>
        <taxon>Nonomuraea</taxon>
    </lineage>
</organism>
<keyword evidence="2" id="KW-0238">DNA-binding</keyword>
<protein>
    <submittedName>
        <fullName evidence="5">Response regulator transcription factor</fullName>
    </submittedName>
</protein>
<evidence type="ECO:0000313" key="5">
    <source>
        <dbReference type="EMBL" id="MFB9201465.1"/>
    </source>
</evidence>
<dbReference type="SMART" id="SM00421">
    <property type="entry name" value="HTH_LUXR"/>
    <property type="match status" value="1"/>
</dbReference>
<dbReference type="Proteomes" id="UP001589647">
    <property type="component" value="Unassembled WGS sequence"/>
</dbReference>
<evidence type="ECO:0000256" key="1">
    <source>
        <dbReference type="ARBA" id="ARBA00023015"/>
    </source>
</evidence>
<keyword evidence="6" id="KW-1185">Reference proteome</keyword>
<evidence type="ECO:0000256" key="3">
    <source>
        <dbReference type="ARBA" id="ARBA00023163"/>
    </source>
</evidence>
<accession>A0ABV5IAB3</accession>
<keyword evidence="1" id="KW-0805">Transcription regulation</keyword>
<dbReference type="InterPro" id="IPR000792">
    <property type="entry name" value="Tscrpt_reg_LuxR_C"/>
</dbReference>
<dbReference type="RefSeq" id="WP_221762044.1">
    <property type="nucleotide sequence ID" value="NZ_BMRC01000011.1"/>
</dbReference>
<comment type="caution">
    <text evidence="5">The sequence shown here is derived from an EMBL/GenBank/DDBJ whole genome shotgun (WGS) entry which is preliminary data.</text>
</comment>
<evidence type="ECO:0000256" key="2">
    <source>
        <dbReference type="ARBA" id="ARBA00023125"/>
    </source>
</evidence>
<evidence type="ECO:0000259" key="4">
    <source>
        <dbReference type="PROSITE" id="PS50043"/>
    </source>
</evidence>
<dbReference type="InterPro" id="IPR016032">
    <property type="entry name" value="Sig_transdc_resp-reg_C-effctor"/>
</dbReference>
<keyword evidence="3" id="KW-0804">Transcription</keyword>
<dbReference type="InterPro" id="IPR036388">
    <property type="entry name" value="WH-like_DNA-bd_sf"/>
</dbReference>
<reference evidence="5 6" key="1">
    <citation type="submission" date="2024-09" db="EMBL/GenBank/DDBJ databases">
        <authorList>
            <person name="Sun Q."/>
            <person name="Mori K."/>
        </authorList>
    </citation>
    <scope>NUCLEOTIDE SEQUENCE [LARGE SCALE GENOMIC DNA]</scope>
    <source>
        <strain evidence="5 6">CCM 3426</strain>
    </source>
</reference>